<dbReference type="InterPro" id="IPR036249">
    <property type="entry name" value="Thioredoxin-like_sf"/>
</dbReference>
<accession>A0ABM7MCH7</accession>
<reference evidence="2" key="1">
    <citation type="journal article" date="2022" name="Arch. Microbiol.">
        <title>Thiomicrorhabdus immobilis sp. nov., a mesophilic sulfur-oxidizing bacterium isolated from sediment of a brackish lake in northern Japan.</title>
        <authorList>
            <person name="Kojima H."/>
            <person name="Mochizuki J."/>
            <person name="Kanda M."/>
            <person name="Watanabe T."/>
            <person name="Fukui M."/>
        </authorList>
    </citation>
    <scope>NUCLEOTIDE SEQUENCE</scope>
    <source>
        <strain evidence="2">Am19</strain>
    </source>
</reference>
<gene>
    <name evidence="2" type="ORF">THMIRHAM_08670</name>
</gene>
<protein>
    <submittedName>
        <fullName evidence="2">Uncharacterized protein</fullName>
    </submittedName>
</protein>
<evidence type="ECO:0000313" key="2">
    <source>
        <dbReference type="EMBL" id="BCN93082.1"/>
    </source>
</evidence>
<dbReference type="EMBL" id="AP024202">
    <property type="protein sequence ID" value="BCN93082.1"/>
    <property type="molecule type" value="Genomic_DNA"/>
</dbReference>
<dbReference type="Proteomes" id="UP001054820">
    <property type="component" value="Chromosome"/>
</dbReference>
<proteinExistence type="predicted"/>
<evidence type="ECO:0000256" key="1">
    <source>
        <dbReference type="SAM" id="SignalP"/>
    </source>
</evidence>
<dbReference type="RefSeq" id="WP_237263954.1">
    <property type="nucleotide sequence ID" value="NZ_AP024202.1"/>
</dbReference>
<keyword evidence="3" id="KW-1185">Reference proteome</keyword>
<feature type="signal peptide" evidence="1">
    <location>
        <begin position="1"/>
        <end position="29"/>
    </location>
</feature>
<evidence type="ECO:0000313" key="3">
    <source>
        <dbReference type="Proteomes" id="UP001054820"/>
    </source>
</evidence>
<dbReference type="SUPFAM" id="SSF52833">
    <property type="entry name" value="Thioredoxin-like"/>
    <property type="match status" value="1"/>
</dbReference>
<organism evidence="2 3">
    <name type="scientific">Thiomicrorhabdus immobilis</name>
    <dbReference type="NCBI Taxonomy" id="2791037"/>
    <lineage>
        <taxon>Bacteria</taxon>
        <taxon>Pseudomonadati</taxon>
        <taxon>Pseudomonadota</taxon>
        <taxon>Gammaproteobacteria</taxon>
        <taxon>Thiotrichales</taxon>
        <taxon>Piscirickettsiaceae</taxon>
        <taxon>Thiomicrorhabdus</taxon>
    </lineage>
</organism>
<keyword evidence="1" id="KW-0732">Signal</keyword>
<name>A0ABM7MCH7_9GAMM</name>
<feature type="chain" id="PRO_5045667812" evidence="1">
    <location>
        <begin position="30"/>
        <end position="65"/>
    </location>
</feature>
<sequence length="65" mass="7318">MKKLHALMRNVFKVGSLVFMFGFFSTVSANDLKQGDIAPGFSLLNQSEKTVSLKDFEVTPKSWTF</sequence>